<comment type="caution">
    <text evidence="1">The sequence shown here is derived from an EMBL/GenBank/DDBJ whole genome shotgun (WGS) entry which is preliminary data.</text>
</comment>
<proteinExistence type="predicted"/>
<name>A0ACB9T450_HOLOL</name>
<evidence type="ECO:0000313" key="2">
    <source>
        <dbReference type="Proteomes" id="UP001056778"/>
    </source>
</evidence>
<sequence>MSKIKAGPVVDVLGDEMTRIIWDAIKEKLILPFLDIELHTYDLGIENRDKTSDQVTIDCANAIKKYNVGIKCATITPDEKRVEEFKLKQMWKSPNGTIRNILGGTVFREAIICSNIPRLVSCWKEPIIIGRHAHADQYKATDFVVPSSGKLELVFTPTNGELQKYTVHEYKGPGVALGMFNTDESIIAFAHSSFKYALGRQLPLYLSTKNTILKRYDGRFKDIFQEIYDKDYKSRFEAKKIWYEHRLIDDMVAYAMKSDGGFVWACKNYDGDVQSDSVAQGYGSLGLMTSVLICPDGQTVESEAAHGTVTRHYRLYQKGQETSTNPIASIFAWTRGLLHRAKLDNNSKLTNFAETLERVCVETIEAGHMTKDLAICIKGMANVKRSDYMETFEFINKLAENLNKRLSAHL</sequence>
<reference evidence="1" key="1">
    <citation type="submission" date="2022-04" db="EMBL/GenBank/DDBJ databases">
        <title>Chromosome-scale genome assembly of Holotrichia oblita Faldermann.</title>
        <authorList>
            <person name="Rongchong L."/>
        </authorList>
    </citation>
    <scope>NUCLEOTIDE SEQUENCE</scope>
    <source>
        <strain evidence="1">81SQS9</strain>
    </source>
</reference>
<protein>
    <submittedName>
        <fullName evidence="1">Nadp-specific isocitrate dehydrogenase</fullName>
    </submittedName>
</protein>
<accession>A0ACB9T450</accession>
<keyword evidence="2" id="KW-1185">Reference proteome</keyword>
<evidence type="ECO:0000313" key="1">
    <source>
        <dbReference type="EMBL" id="KAI4461587.1"/>
    </source>
</evidence>
<organism evidence="1 2">
    <name type="scientific">Holotrichia oblita</name>
    <name type="common">Chafer beetle</name>
    <dbReference type="NCBI Taxonomy" id="644536"/>
    <lineage>
        <taxon>Eukaryota</taxon>
        <taxon>Metazoa</taxon>
        <taxon>Ecdysozoa</taxon>
        <taxon>Arthropoda</taxon>
        <taxon>Hexapoda</taxon>
        <taxon>Insecta</taxon>
        <taxon>Pterygota</taxon>
        <taxon>Neoptera</taxon>
        <taxon>Endopterygota</taxon>
        <taxon>Coleoptera</taxon>
        <taxon>Polyphaga</taxon>
        <taxon>Scarabaeiformia</taxon>
        <taxon>Scarabaeidae</taxon>
        <taxon>Melolonthinae</taxon>
        <taxon>Holotrichia</taxon>
    </lineage>
</organism>
<gene>
    <name evidence="1" type="ORF">MML48_5g00016554</name>
</gene>
<dbReference type="EMBL" id="CM043019">
    <property type="protein sequence ID" value="KAI4461587.1"/>
    <property type="molecule type" value="Genomic_DNA"/>
</dbReference>
<dbReference type="Proteomes" id="UP001056778">
    <property type="component" value="Chromosome 5"/>
</dbReference>